<dbReference type="InterPro" id="IPR007148">
    <property type="entry name" value="SSU_processome_Utp12"/>
</dbReference>
<feature type="domain" description="Small-subunit processome Utp12" evidence="5">
    <location>
        <begin position="222"/>
        <end position="325"/>
    </location>
</feature>
<dbReference type="Proteomes" id="UP000799772">
    <property type="component" value="Unassembled WGS sequence"/>
</dbReference>
<dbReference type="OrthoDB" id="30195at2759"/>
<dbReference type="AlphaFoldDB" id="A0A9P4M423"/>
<feature type="region of interest" description="Disordered" evidence="4">
    <location>
        <begin position="355"/>
        <end position="486"/>
    </location>
</feature>
<gene>
    <name evidence="6" type="ORF">NA57DRAFT_77978</name>
</gene>
<protein>
    <submittedName>
        <fullName evidence="6">NUC189-domain-containing protein</fullName>
    </submittedName>
</protein>
<feature type="compositionally biased region" description="Acidic residues" evidence="4">
    <location>
        <begin position="95"/>
        <end position="117"/>
    </location>
</feature>
<feature type="compositionally biased region" description="Acidic residues" evidence="4">
    <location>
        <begin position="395"/>
        <end position="405"/>
    </location>
</feature>
<comment type="similarity">
    <text evidence="3">Belongs to the UTP5 family.</text>
</comment>
<feature type="region of interest" description="Disordered" evidence="4">
    <location>
        <begin position="1"/>
        <end position="44"/>
    </location>
</feature>
<feature type="compositionally biased region" description="Acidic residues" evidence="4">
    <location>
        <begin position="355"/>
        <end position="371"/>
    </location>
</feature>
<dbReference type="GO" id="GO:0000462">
    <property type="term" value="P:maturation of SSU-rRNA from tricistronic rRNA transcript (SSU-rRNA, 5.8S rRNA, LSU-rRNA)"/>
    <property type="evidence" value="ECO:0007669"/>
    <property type="project" value="TreeGrafter"/>
</dbReference>
<organism evidence="6 7">
    <name type="scientific">Rhizodiscina lignyota</name>
    <dbReference type="NCBI Taxonomy" id="1504668"/>
    <lineage>
        <taxon>Eukaryota</taxon>
        <taxon>Fungi</taxon>
        <taxon>Dikarya</taxon>
        <taxon>Ascomycota</taxon>
        <taxon>Pezizomycotina</taxon>
        <taxon>Dothideomycetes</taxon>
        <taxon>Pleosporomycetidae</taxon>
        <taxon>Aulographales</taxon>
        <taxon>Rhizodiscinaceae</taxon>
        <taxon>Rhizodiscina</taxon>
    </lineage>
</organism>
<feature type="compositionally biased region" description="Basic and acidic residues" evidence="4">
    <location>
        <begin position="128"/>
        <end position="152"/>
    </location>
</feature>
<feature type="compositionally biased region" description="Basic and acidic residues" evidence="4">
    <location>
        <begin position="10"/>
        <end position="19"/>
    </location>
</feature>
<evidence type="ECO:0000313" key="6">
    <source>
        <dbReference type="EMBL" id="KAF2096373.1"/>
    </source>
</evidence>
<comment type="subcellular location">
    <subcellularLocation>
        <location evidence="1">Nucleus</location>
    </subcellularLocation>
</comment>
<dbReference type="GO" id="GO:0005730">
    <property type="term" value="C:nucleolus"/>
    <property type="evidence" value="ECO:0007669"/>
    <property type="project" value="TreeGrafter"/>
</dbReference>
<dbReference type="PANTHER" id="PTHR44267">
    <property type="entry name" value="WD REPEAT-CONTAINING PROTEIN 43"/>
    <property type="match status" value="1"/>
</dbReference>
<evidence type="ECO:0000256" key="4">
    <source>
        <dbReference type="SAM" id="MobiDB-lite"/>
    </source>
</evidence>
<sequence>MVAAISSRTRHSDDAKESTMKPNKRQKHSHNAQPGDVESLTNGKDLVAHLMDRWAERDKIKYNESRAVVTSGAANGDVNMPDAKADVVEISSDSSSEEDSEDDDENDEDEKENEEQEPERLKAKKSQRWKDEKTVAGLERQRAYEERQKAREAEDDDEDAAPSFGEILAQEDSAEPIDVEAAFQDEEAPNQLVPAQGAKLPTSSAPNALTLTTVLTQALKTNDRELLESCFALQDIESIRSTIEKLPSYHVGTLVQRLAEKMYRKPGRAGILMVWVQWSLVSHGGYLAANQDVMKVLSKLKTVINERAGAFIPLQGLKGRLDMLSAQLQLRKSVQTQVQNSRGGQDQGAVIYVEGEDEESSEEDDESDEGDNTGRKTKPFSKRVEMRTASIMDFGEPETSGDEGDMPNGVESGSSIGEEDSEDEGDLIDDEAEESDDGAGDEEESANEFEDIAGEDLSEAEDEEEHIPLKRSSAMQSRKGGFSRRQ</sequence>
<evidence type="ECO:0000313" key="7">
    <source>
        <dbReference type="Proteomes" id="UP000799772"/>
    </source>
</evidence>
<accession>A0A9P4M423</accession>
<reference evidence="6" key="1">
    <citation type="journal article" date="2020" name="Stud. Mycol.">
        <title>101 Dothideomycetes genomes: a test case for predicting lifestyles and emergence of pathogens.</title>
        <authorList>
            <person name="Haridas S."/>
            <person name="Albert R."/>
            <person name="Binder M."/>
            <person name="Bloem J."/>
            <person name="Labutti K."/>
            <person name="Salamov A."/>
            <person name="Andreopoulos B."/>
            <person name="Baker S."/>
            <person name="Barry K."/>
            <person name="Bills G."/>
            <person name="Bluhm B."/>
            <person name="Cannon C."/>
            <person name="Castanera R."/>
            <person name="Culley D."/>
            <person name="Daum C."/>
            <person name="Ezra D."/>
            <person name="Gonzalez J."/>
            <person name="Henrissat B."/>
            <person name="Kuo A."/>
            <person name="Liang C."/>
            <person name="Lipzen A."/>
            <person name="Lutzoni F."/>
            <person name="Magnuson J."/>
            <person name="Mondo S."/>
            <person name="Nolan M."/>
            <person name="Ohm R."/>
            <person name="Pangilinan J."/>
            <person name="Park H.-J."/>
            <person name="Ramirez L."/>
            <person name="Alfaro M."/>
            <person name="Sun H."/>
            <person name="Tritt A."/>
            <person name="Yoshinaga Y."/>
            <person name="Zwiers L.-H."/>
            <person name="Turgeon B."/>
            <person name="Goodwin S."/>
            <person name="Spatafora J."/>
            <person name="Crous P."/>
            <person name="Grigoriev I."/>
        </authorList>
    </citation>
    <scope>NUCLEOTIDE SEQUENCE</scope>
    <source>
        <strain evidence="6">CBS 133067</strain>
    </source>
</reference>
<dbReference type="PANTHER" id="PTHR44267:SF1">
    <property type="entry name" value="WD REPEAT-CONTAINING PROTEIN 43"/>
    <property type="match status" value="1"/>
</dbReference>
<name>A0A9P4M423_9PEZI</name>
<dbReference type="InterPro" id="IPR052414">
    <property type="entry name" value="U3_snoRNA-assoc_WDR"/>
</dbReference>
<dbReference type="Pfam" id="PF04003">
    <property type="entry name" value="Utp12"/>
    <property type="match status" value="1"/>
</dbReference>
<evidence type="ECO:0000259" key="5">
    <source>
        <dbReference type="Pfam" id="PF04003"/>
    </source>
</evidence>
<comment type="caution">
    <text evidence="6">The sequence shown here is derived from an EMBL/GenBank/DDBJ whole genome shotgun (WGS) entry which is preliminary data.</text>
</comment>
<feature type="compositionally biased region" description="Acidic residues" evidence="4">
    <location>
        <begin position="417"/>
        <end position="465"/>
    </location>
</feature>
<feature type="region of interest" description="Disordered" evidence="4">
    <location>
        <begin position="56"/>
        <end position="160"/>
    </location>
</feature>
<evidence type="ECO:0000256" key="3">
    <source>
        <dbReference type="ARBA" id="ARBA00038335"/>
    </source>
</evidence>
<keyword evidence="2" id="KW-0539">Nucleus</keyword>
<dbReference type="EMBL" id="ML978129">
    <property type="protein sequence ID" value="KAF2096373.1"/>
    <property type="molecule type" value="Genomic_DNA"/>
</dbReference>
<proteinExistence type="inferred from homology"/>
<keyword evidence="7" id="KW-1185">Reference proteome</keyword>
<evidence type="ECO:0000256" key="2">
    <source>
        <dbReference type="ARBA" id="ARBA00023242"/>
    </source>
</evidence>
<evidence type="ECO:0000256" key="1">
    <source>
        <dbReference type="ARBA" id="ARBA00004123"/>
    </source>
</evidence>